<dbReference type="PANTHER" id="PTHR40446:SF2">
    <property type="entry name" value="N-ACETYLGLUCOSAMINE-1-PHOSPHODIESTER ALPHA-N-ACETYLGLUCOSAMINIDASE"/>
    <property type="match status" value="1"/>
</dbReference>
<dbReference type="OrthoDB" id="74068at2"/>
<feature type="compositionally biased region" description="Low complexity" evidence="1">
    <location>
        <begin position="240"/>
        <end position="251"/>
    </location>
</feature>
<keyword evidence="4" id="KW-1185">Reference proteome</keyword>
<feature type="compositionally biased region" description="Pro residues" evidence="1">
    <location>
        <begin position="222"/>
        <end position="232"/>
    </location>
</feature>
<name>A0A553V5M2_9DEIO</name>
<dbReference type="RefSeq" id="WP_143718977.1">
    <property type="nucleotide sequence ID" value="NZ_VKDB01000001.1"/>
</dbReference>
<evidence type="ECO:0000313" key="3">
    <source>
        <dbReference type="EMBL" id="TSA87762.1"/>
    </source>
</evidence>
<proteinExistence type="predicted"/>
<dbReference type="Proteomes" id="UP000316092">
    <property type="component" value="Unassembled WGS sequence"/>
</dbReference>
<feature type="compositionally biased region" description="Low complexity" evidence="1">
    <location>
        <begin position="258"/>
        <end position="274"/>
    </location>
</feature>
<accession>A0A553V5M2</accession>
<dbReference type="AlphaFoldDB" id="A0A553V5M2"/>
<feature type="region of interest" description="Disordered" evidence="1">
    <location>
        <begin position="304"/>
        <end position="366"/>
    </location>
</feature>
<feature type="compositionally biased region" description="Pro residues" evidence="1">
    <location>
        <begin position="350"/>
        <end position="361"/>
    </location>
</feature>
<protein>
    <recommendedName>
        <fullName evidence="2">Phosphodiester glycosidase domain-containing protein</fullName>
    </recommendedName>
</protein>
<feature type="domain" description="Phosphodiester glycosidase" evidence="2">
    <location>
        <begin position="664"/>
        <end position="787"/>
    </location>
</feature>
<dbReference type="PANTHER" id="PTHR40446">
    <property type="entry name" value="N-ACETYLGLUCOSAMINE-1-PHOSPHODIESTER ALPHA-N-ACETYLGLUCOSAMINIDASE"/>
    <property type="match status" value="1"/>
</dbReference>
<sequence>MNRLPTAARRSGLSSFSVRLAALLALAPLTLAAARPVVISGVPTSPVIETKLLAGSKEGLPIWFLPQLGLQTRNKPQDVWLSYGPRSLRYTPQGGWAASGFALPAPLPAPERYGAGGSLHVGLDVLRALGVPLAGNAEQLDVRVVQAAREVPLPVPQFGFNLAPAPATLKVVQAAKVQASPKPSVPKPSTSKPSASKPDVAKPSGAKISINPTALKAVSAPTSPPPVSPPKAAPEKVKPVVKLPSPVKASPAVGHSGSASPLATSPPVTSSTAVSPISASPAAVKAAVNKAVTEVLELRAEVAQKPSLRSASIEPTPIAPPAGLPAPVPTSITPTPVAPPPVAPTTSAPTPLPAPTPPPLLSGPKIVGTRSSLSTVRNIQLQRLVIDLSGPATYSAKNERGGVTLFLPQVSADPNVQTLDSGDTLTLAPDSNGVTVRLDAGGGQSQVSALNDPDRIVIDTATSLSADVPPPINPDALPIGVSLKAFGGLSLLSFDPAQFTPRVVAAPVGVALNVSELVRRVGGVAGVNGGYFDPPSSLPVDFVAAGGKLLAASLERRGTVGFSEGGTTLFGFPRPRYMLTGAFGSLMVNTVTARPAPKLLTAFVGDGKTAVGGAGLLTLTLNAAASGVSKAELGGAVPVAGRISLSFDPARFPQLPTAEGSSIQATLNYQSQEWQGVRDGLSAGPMLLQGGEIVLNPEREAFNVLTGVWRPTRQVAFAIYKGQPTLAFLEFGTPETFARALHNVGVTDALRLDSGSSATVFVSGGYLGTGGYLNTVWSRPVPNAIVLVPTNNTASLKASKNLK</sequence>
<evidence type="ECO:0000256" key="1">
    <source>
        <dbReference type="SAM" id="MobiDB-lite"/>
    </source>
</evidence>
<evidence type="ECO:0000259" key="2">
    <source>
        <dbReference type="Pfam" id="PF09992"/>
    </source>
</evidence>
<organism evidence="3 4">
    <name type="scientific">Deinococcus detaillensis</name>
    <dbReference type="NCBI Taxonomy" id="2592048"/>
    <lineage>
        <taxon>Bacteria</taxon>
        <taxon>Thermotogati</taxon>
        <taxon>Deinococcota</taxon>
        <taxon>Deinococci</taxon>
        <taxon>Deinococcales</taxon>
        <taxon>Deinococcaceae</taxon>
        <taxon>Deinococcus</taxon>
    </lineage>
</organism>
<feature type="region of interest" description="Disordered" evidence="1">
    <location>
        <begin position="179"/>
        <end position="274"/>
    </location>
</feature>
<reference evidence="3 4" key="1">
    <citation type="submission" date="2019-07" db="EMBL/GenBank/DDBJ databases">
        <title>Deinococcus detaillus sp. nov., isolated from humus soil in Antarctica.</title>
        <authorList>
            <person name="Zhang K."/>
        </authorList>
    </citation>
    <scope>NUCLEOTIDE SEQUENCE [LARGE SCALE GENOMIC DNA]</scope>
    <source>
        <strain evidence="3 4">H1</strain>
    </source>
</reference>
<dbReference type="InterPro" id="IPR018711">
    <property type="entry name" value="NAGPA"/>
</dbReference>
<dbReference type="EMBL" id="VKDB01000001">
    <property type="protein sequence ID" value="TSA87762.1"/>
    <property type="molecule type" value="Genomic_DNA"/>
</dbReference>
<comment type="caution">
    <text evidence="3">The sequence shown here is derived from an EMBL/GenBank/DDBJ whole genome shotgun (WGS) entry which is preliminary data.</text>
</comment>
<gene>
    <name evidence="3" type="ORF">FNU79_00410</name>
</gene>
<feature type="compositionally biased region" description="Pro residues" evidence="1">
    <location>
        <begin position="317"/>
        <end position="328"/>
    </location>
</feature>
<feature type="compositionally biased region" description="Low complexity" evidence="1">
    <location>
        <begin position="187"/>
        <end position="198"/>
    </location>
</feature>
<dbReference type="Pfam" id="PF09992">
    <property type="entry name" value="NAGPA"/>
    <property type="match status" value="1"/>
</dbReference>
<evidence type="ECO:0000313" key="4">
    <source>
        <dbReference type="Proteomes" id="UP000316092"/>
    </source>
</evidence>